<dbReference type="InterPro" id="IPR014718">
    <property type="entry name" value="GH-type_carb-bd"/>
</dbReference>
<comment type="caution">
    <text evidence="1">The sequence shown here is derived from an EMBL/GenBank/DDBJ whole genome shotgun (WGS) entry which is preliminary data.</text>
</comment>
<dbReference type="PANTHER" id="PTHR10091:SF0">
    <property type="entry name" value="GALACTOSE MUTAROTASE"/>
    <property type="match status" value="1"/>
</dbReference>
<dbReference type="Pfam" id="PF01263">
    <property type="entry name" value="Aldose_epim"/>
    <property type="match status" value="1"/>
</dbReference>
<dbReference type="Proteomes" id="UP000681586">
    <property type="component" value="Unassembled WGS sequence"/>
</dbReference>
<dbReference type="InterPro" id="IPR011013">
    <property type="entry name" value="Gal_mutarotase_sf_dom"/>
</dbReference>
<accession>A0ABS5MQ96</accession>
<dbReference type="RefSeq" id="WP_107509381.1">
    <property type="nucleotide sequence ID" value="NZ_JAAQPD010000015.1"/>
</dbReference>
<name>A0ABS5MQ96_9STAP</name>
<evidence type="ECO:0000313" key="2">
    <source>
        <dbReference type="Proteomes" id="UP000681586"/>
    </source>
</evidence>
<keyword evidence="2" id="KW-1185">Reference proteome</keyword>
<organism evidence="1 2">
    <name type="scientific">Mammaliicoccus fleurettii</name>
    <dbReference type="NCBI Taxonomy" id="150056"/>
    <lineage>
        <taxon>Bacteria</taxon>
        <taxon>Bacillati</taxon>
        <taxon>Bacillota</taxon>
        <taxon>Bacilli</taxon>
        <taxon>Bacillales</taxon>
        <taxon>Staphylococcaceae</taxon>
        <taxon>Mammaliicoccus</taxon>
    </lineage>
</organism>
<evidence type="ECO:0008006" key="3">
    <source>
        <dbReference type="Google" id="ProtNLM"/>
    </source>
</evidence>
<dbReference type="Gene3D" id="2.70.98.10">
    <property type="match status" value="1"/>
</dbReference>
<dbReference type="InterPro" id="IPR008183">
    <property type="entry name" value="Aldose_1/G6P_1-epimerase"/>
</dbReference>
<proteinExistence type="predicted"/>
<reference evidence="1 2" key="1">
    <citation type="submission" date="2021-05" db="EMBL/GenBank/DDBJ databases">
        <title>Staphylococcus fleurettii isolated from lake water in First Nation community in Manitoba, Canada.</title>
        <authorList>
            <person name="Bashar S."/>
            <person name="Murdock A."/>
            <person name="Patidar R."/>
            <person name="Golding G."/>
            <person name="Farenhorst A."/>
            <person name="Kumar A."/>
        </authorList>
    </citation>
    <scope>NUCLEOTIDE SEQUENCE [LARGE SCALE GENOMIC DNA]</scope>
    <source>
        <strain evidence="1 2">SF002</strain>
    </source>
</reference>
<protein>
    <recommendedName>
        <fullName evidence="3">Aldose 1-epimerase</fullName>
    </recommendedName>
</protein>
<evidence type="ECO:0000313" key="1">
    <source>
        <dbReference type="EMBL" id="MBS3697839.1"/>
    </source>
</evidence>
<gene>
    <name evidence="1" type="ORF">JJQ58_10210</name>
</gene>
<dbReference type="SUPFAM" id="SSF74650">
    <property type="entry name" value="Galactose mutarotase-like"/>
    <property type="match status" value="1"/>
</dbReference>
<dbReference type="EMBL" id="JAGXBM010000017">
    <property type="protein sequence ID" value="MBS3697839.1"/>
    <property type="molecule type" value="Genomic_DNA"/>
</dbReference>
<dbReference type="PANTHER" id="PTHR10091">
    <property type="entry name" value="ALDOSE-1-EPIMERASE"/>
    <property type="match status" value="1"/>
</dbReference>
<sequence length="337" mass="38932">MAFNIEILDDANNIDLITIYDGNSEIKFTNFGMRIVDWKVDGRSIVLGPNENDDLVQYYEENPYFFGATIGRYGGRIENGTFELNGQNYKLEQNDAKHNLHGGSNGLHSRVFDYEIINEDKIVTVIYTADMKSEDDYFPGNIQIRVTHRYDLIQMMWSIHYEAASTEDTLFNPMNHVYFNLNKTNQTIENHRIHNEIEFYPLKENQIVKSLDTVNINEEIGKEILTFRDVFESGLEQIKQFNGIDHPVKLGDESFTVSNDELEIEMKTDQDHVVIFTLNDVDWNDHDHTIQEHGGFTLETQSIPDDIHLLGDSAPSILRNGKTFSSETSYQIKTKDK</sequence>